<organism evidence="2 3">
    <name type="scientific">Talaromyces stipitatus (strain ATCC 10500 / CBS 375.48 / QM 6759 / NRRL 1006)</name>
    <name type="common">Penicillium stipitatum</name>
    <dbReference type="NCBI Taxonomy" id="441959"/>
    <lineage>
        <taxon>Eukaryota</taxon>
        <taxon>Fungi</taxon>
        <taxon>Dikarya</taxon>
        <taxon>Ascomycota</taxon>
        <taxon>Pezizomycotina</taxon>
        <taxon>Eurotiomycetes</taxon>
        <taxon>Eurotiomycetidae</taxon>
        <taxon>Eurotiales</taxon>
        <taxon>Trichocomaceae</taxon>
        <taxon>Talaromyces</taxon>
        <taxon>Talaromyces sect. Talaromyces</taxon>
    </lineage>
</organism>
<dbReference type="GO" id="GO:0000978">
    <property type="term" value="F:RNA polymerase II cis-regulatory region sequence-specific DNA binding"/>
    <property type="evidence" value="ECO:0007669"/>
    <property type="project" value="TreeGrafter"/>
</dbReference>
<evidence type="ECO:0000313" key="3">
    <source>
        <dbReference type="Proteomes" id="UP000001745"/>
    </source>
</evidence>
<dbReference type="PANTHER" id="PTHR37784">
    <property type="entry name" value="PROTEIN MSN1"/>
    <property type="match status" value="1"/>
</dbReference>
<dbReference type="VEuPathDB" id="FungiDB:TSTA_067210"/>
<dbReference type="Proteomes" id="UP000001745">
    <property type="component" value="Unassembled WGS sequence"/>
</dbReference>
<evidence type="ECO:0000259" key="1">
    <source>
        <dbReference type="Pfam" id="PF12550"/>
    </source>
</evidence>
<evidence type="ECO:0000313" key="2">
    <source>
        <dbReference type="EMBL" id="EED23280.1"/>
    </source>
</evidence>
<dbReference type="Pfam" id="PF12550">
    <property type="entry name" value="GCR1_C"/>
    <property type="match status" value="1"/>
</dbReference>
<dbReference type="STRING" id="441959.B8LY35"/>
<name>B8LY35_TALSN</name>
<gene>
    <name evidence="2" type="ORF">TSTA_067210</name>
</gene>
<dbReference type="AlphaFoldDB" id="B8LY35"/>
<dbReference type="InterPro" id="IPR022210">
    <property type="entry name" value="TF_GCR1-like"/>
</dbReference>
<dbReference type="OrthoDB" id="4325529at2759"/>
<dbReference type="RefSeq" id="XP_002340667.1">
    <property type="nucleotide sequence ID" value="XM_002340626.1"/>
</dbReference>
<dbReference type="GO" id="GO:0000981">
    <property type="term" value="F:DNA-binding transcription factor activity, RNA polymerase II-specific"/>
    <property type="evidence" value="ECO:0007669"/>
    <property type="project" value="TreeGrafter"/>
</dbReference>
<keyword evidence="3" id="KW-1185">Reference proteome</keyword>
<accession>B8LY35</accession>
<dbReference type="InParanoid" id="B8LY35"/>
<dbReference type="GO" id="GO:0060963">
    <property type="term" value="P:positive regulation of ribosomal protein gene transcription by RNA polymerase II"/>
    <property type="evidence" value="ECO:0007669"/>
    <property type="project" value="TreeGrafter"/>
</dbReference>
<proteinExistence type="predicted"/>
<dbReference type="GeneID" id="8102339"/>
<dbReference type="InterPro" id="IPR052146">
    <property type="entry name" value="HOT1"/>
</dbReference>
<dbReference type="PANTHER" id="PTHR37784:SF2">
    <property type="entry name" value="HIGH-OSMOLARITY-INDUCED TRANSCRIPTION PROTEIN 1"/>
    <property type="match status" value="1"/>
</dbReference>
<reference evidence="3" key="1">
    <citation type="journal article" date="2015" name="Genome Announc.">
        <title>Genome sequence of the AIDS-associated pathogen Penicillium marneffei (ATCC18224) and its near taxonomic relative Talaromyces stipitatus (ATCC10500).</title>
        <authorList>
            <person name="Nierman W.C."/>
            <person name="Fedorova-Abrams N.D."/>
            <person name="Andrianopoulos A."/>
        </authorList>
    </citation>
    <scope>NUCLEOTIDE SEQUENCE [LARGE SCALE GENOMIC DNA]</scope>
    <source>
        <strain evidence="3">ATCC 10500 / CBS 375.48 / QM 6759 / NRRL 1006</strain>
    </source>
</reference>
<dbReference type="EMBL" id="EQ962652">
    <property type="protein sequence ID" value="EED23280.1"/>
    <property type="molecule type" value="Genomic_DNA"/>
</dbReference>
<protein>
    <recommendedName>
        <fullName evidence="1">Transcription activator GCR1-like domain-containing protein</fullName>
    </recommendedName>
</protein>
<dbReference type="PhylomeDB" id="B8LY35"/>
<sequence length="247" mass="28613">MESISNGLLAEQDRQLELHAKIQLHSQKVAHRIQKNRPAATTRQYDSRQKEFIDFCTKEGFPDGQVVTEKKLVYFLDHYVINRPIRPSRYLRNRTDSQGAAVVQTLGLPSVKAYTSAIVDLWRFQQSLGTNPYPNPRGHLLLLILYKTTSGHSSTQRATVRELWEEWHVGIHGNPSIQSLEDSYGCRWRSDNKERVFFSRRKVIIDWIQARVSKGILLADAIDEIELMRRNSQRTLYQLQALLKKGV</sequence>
<feature type="domain" description="Transcription activator GCR1-like" evidence="1">
    <location>
        <begin position="158"/>
        <end position="229"/>
    </location>
</feature>
<dbReference type="HOGENOM" id="CLU_1125161_0_0_1"/>